<feature type="region of interest" description="Disordered" evidence="4">
    <location>
        <begin position="102"/>
        <end position="157"/>
    </location>
</feature>
<dbReference type="Proteomes" id="UP000278804">
    <property type="component" value="Chromosome"/>
</dbReference>
<dbReference type="HAMAP" id="MF_00984">
    <property type="entry name" value="SSB"/>
    <property type="match status" value="1"/>
</dbReference>
<feature type="compositionally biased region" description="Low complexity" evidence="4">
    <location>
        <begin position="107"/>
        <end position="128"/>
    </location>
</feature>
<proteinExistence type="inferred from homology"/>
<comment type="subunit">
    <text evidence="2">Homotetramer.</text>
</comment>
<organism evidence="5 6">
    <name type="scientific">Erysipelothrix piscisicarius</name>
    <dbReference type="NCBI Taxonomy" id="2485784"/>
    <lineage>
        <taxon>Bacteria</taxon>
        <taxon>Bacillati</taxon>
        <taxon>Bacillota</taxon>
        <taxon>Erysipelotrichia</taxon>
        <taxon>Erysipelotrichales</taxon>
        <taxon>Erysipelotrichaceae</taxon>
        <taxon>Erysipelothrix</taxon>
    </lineage>
</organism>
<gene>
    <name evidence="5" type="primary">ssb</name>
    <name evidence="5" type="ORF">EEI45_02230</name>
</gene>
<dbReference type="GO" id="GO:0003697">
    <property type="term" value="F:single-stranded DNA binding"/>
    <property type="evidence" value="ECO:0007669"/>
    <property type="project" value="UniProtKB-UniRule"/>
</dbReference>
<dbReference type="SUPFAM" id="SSF50249">
    <property type="entry name" value="Nucleic acid-binding proteins"/>
    <property type="match status" value="1"/>
</dbReference>
<reference evidence="5 6" key="1">
    <citation type="journal article" date="2020" name="Int. J. Syst. Evol. Microbiol.">
        <title>Description of Erysipelothrix piscisicarius sp. nov., an emergent fish pathogen, and assessment of virulence using a tiger barb (Puntigrus tetrazona) infection model.</title>
        <authorList>
            <person name="Pomaranski E.K."/>
            <person name="Griffin M.J."/>
            <person name="Camus A.C."/>
            <person name="Armwood A.R."/>
            <person name="Shelley J."/>
            <person name="Waldbieser G.C."/>
            <person name="LaFrentz B.R."/>
            <person name="Garcia J.C."/>
            <person name="Yanong R."/>
            <person name="Soto E."/>
        </authorList>
    </citation>
    <scope>NUCLEOTIDE SEQUENCE [LARGE SCALE GENOMIC DNA]</scope>
    <source>
        <strain evidence="5 6">15TAL0474</strain>
    </source>
</reference>
<dbReference type="PANTHER" id="PTHR10302">
    <property type="entry name" value="SINGLE-STRANDED DNA-BINDING PROTEIN"/>
    <property type="match status" value="1"/>
</dbReference>
<dbReference type="CDD" id="cd04496">
    <property type="entry name" value="SSB_OBF"/>
    <property type="match status" value="1"/>
</dbReference>
<evidence type="ECO:0000313" key="5">
    <source>
        <dbReference type="EMBL" id="AZK43765.1"/>
    </source>
</evidence>
<keyword evidence="6" id="KW-1185">Reference proteome</keyword>
<dbReference type="RefSeq" id="WP_125163979.1">
    <property type="nucleotide sequence ID" value="NZ_CP034234.1"/>
</dbReference>
<dbReference type="Gene3D" id="2.40.50.140">
    <property type="entry name" value="Nucleic acid-binding proteins"/>
    <property type="match status" value="1"/>
</dbReference>
<dbReference type="Pfam" id="PF00436">
    <property type="entry name" value="SSB"/>
    <property type="match status" value="1"/>
</dbReference>
<dbReference type="PROSITE" id="PS50935">
    <property type="entry name" value="SSB"/>
    <property type="match status" value="1"/>
</dbReference>
<evidence type="ECO:0000256" key="1">
    <source>
        <dbReference type="ARBA" id="ARBA00023125"/>
    </source>
</evidence>
<keyword evidence="1 2" id="KW-0238">DNA-binding</keyword>
<sequence length="157" mass="17532">MINRTILVGRLTRDPELRKTQTGKSVVSFTVACNRRFGQQDETDFINCVAWNHTADFMANYLLKGALVGLEGRIQSRSYEDATGKRVYVQEVVVDTLQSLESRAQRQEQGASQGQYQNQGGNQGGSSYTPSYQPDPEPSFSMDDEPVLDITSDDLPF</sequence>
<dbReference type="InterPro" id="IPR011344">
    <property type="entry name" value="ssDNA-bd"/>
</dbReference>
<dbReference type="InterPro" id="IPR012340">
    <property type="entry name" value="NA-bd_OB-fold"/>
</dbReference>
<dbReference type="NCBIfam" id="TIGR00621">
    <property type="entry name" value="ssb"/>
    <property type="match status" value="1"/>
</dbReference>
<dbReference type="GO" id="GO:0009295">
    <property type="term" value="C:nucleoid"/>
    <property type="evidence" value="ECO:0007669"/>
    <property type="project" value="TreeGrafter"/>
</dbReference>
<name>A0A3Q8S6U2_9FIRM</name>
<evidence type="ECO:0000256" key="4">
    <source>
        <dbReference type="SAM" id="MobiDB-lite"/>
    </source>
</evidence>
<dbReference type="AlphaFoldDB" id="A0A3Q8S6U2"/>
<dbReference type="PIRSF" id="PIRSF002070">
    <property type="entry name" value="SSB"/>
    <property type="match status" value="1"/>
</dbReference>
<comment type="caution">
    <text evidence="2">Lacks conserved residue(s) required for the propagation of feature annotation.</text>
</comment>
<evidence type="ECO:0000256" key="2">
    <source>
        <dbReference type="HAMAP-Rule" id="MF_00984"/>
    </source>
</evidence>
<dbReference type="EMBL" id="CP034234">
    <property type="protein sequence ID" value="AZK43765.1"/>
    <property type="molecule type" value="Genomic_DNA"/>
</dbReference>
<evidence type="ECO:0000256" key="3">
    <source>
        <dbReference type="PIRNR" id="PIRNR002070"/>
    </source>
</evidence>
<dbReference type="InterPro" id="IPR000424">
    <property type="entry name" value="Primosome_PriB/ssb"/>
</dbReference>
<accession>A0A3Q8S6U2</accession>
<dbReference type="KEGG" id="eri:EEI45_02230"/>
<protein>
    <recommendedName>
        <fullName evidence="2 3">Single-stranded DNA-binding protein</fullName>
        <shortName evidence="2">SSB</shortName>
    </recommendedName>
</protein>
<dbReference type="GO" id="GO:0006260">
    <property type="term" value="P:DNA replication"/>
    <property type="evidence" value="ECO:0007669"/>
    <property type="project" value="InterPro"/>
</dbReference>
<dbReference type="PANTHER" id="PTHR10302:SF27">
    <property type="entry name" value="SINGLE-STRANDED DNA-BINDING PROTEIN"/>
    <property type="match status" value="1"/>
</dbReference>
<evidence type="ECO:0000313" key="6">
    <source>
        <dbReference type="Proteomes" id="UP000278804"/>
    </source>
</evidence>